<feature type="domain" description="Protein kinase" evidence="20">
    <location>
        <begin position="635"/>
        <end position="851"/>
    </location>
</feature>
<dbReference type="InterPro" id="IPR053211">
    <property type="entry name" value="DNA_repair-toleration"/>
</dbReference>
<evidence type="ECO:0000256" key="11">
    <source>
        <dbReference type="ARBA" id="ARBA00022777"/>
    </source>
</evidence>
<dbReference type="Pfam" id="PF13855">
    <property type="entry name" value="LRR_8"/>
    <property type="match status" value="2"/>
</dbReference>
<proteinExistence type="predicted"/>
<keyword evidence="7 19" id="KW-0812">Transmembrane</keyword>
<dbReference type="PANTHER" id="PTHR48060:SF24">
    <property type="entry name" value="NON-SPECIFIC SERINE_THREONINE PROTEIN KINASE"/>
    <property type="match status" value="1"/>
</dbReference>
<dbReference type="InterPro" id="IPR025875">
    <property type="entry name" value="Leu-rich_rpt_4"/>
</dbReference>
<evidence type="ECO:0000256" key="6">
    <source>
        <dbReference type="ARBA" id="ARBA00022679"/>
    </source>
</evidence>
<comment type="subcellular location">
    <subcellularLocation>
        <location evidence="1">Cell membrane</location>
    </subcellularLocation>
</comment>
<protein>
    <recommendedName>
        <fullName evidence="2">non-specific serine/threonine protein kinase</fullName>
        <ecNumber evidence="2">2.7.11.1</ecNumber>
    </recommendedName>
</protein>
<dbReference type="FunFam" id="3.30.200.20:FF:000622">
    <property type="entry name" value="Putative leucine-rich repeat receptor-like protein kinase family protein"/>
    <property type="match status" value="1"/>
</dbReference>
<evidence type="ECO:0000256" key="16">
    <source>
        <dbReference type="ARBA" id="ARBA00047899"/>
    </source>
</evidence>
<dbReference type="FunFam" id="3.80.10.10:FF:000215">
    <property type="entry name" value="Receptor-like protein kinase HSL1"/>
    <property type="match status" value="1"/>
</dbReference>
<dbReference type="InterPro" id="IPR003591">
    <property type="entry name" value="Leu-rich_rpt_typical-subtyp"/>
</dbReference>
<comment type="caution">
    <text evidence="21">The sequence shown here is derived from an EMBL/GenBank/DDBJ whole genome shotgun (WGS) entry which is preliminary data.</text>
</comment>
<keyword evidence="10 18" id="KW-0547">Nucleotide-binding</keyword>
<keyword evidence="14 19" id="KW-0472">Membrane</keyword>
<keyword evidence="11" id="KW-0418">Kinase</keyword>
<keyword evidence="13 19" id="KW-1133">Transmembrane helix</keyword>
<feature type="transmembrane region" description="Helical" evidence="19">
    <location>
        <begin position="576"/>
        <end position="603"/>
    </location>
</feature>
<dbReference type="FunFam" id="3.80.10.10:FF:000041">
    <property type="entry name" value="LRR receptor-like serine/threonine-protein kinase ERECTA"/>
    <property type="match status" value="1"/>
</dbReference>
<dbReference type="EMBL" id="JAAALK010000283">
    <property type="protein sequence ID" value="KAG8070242.1"/>
    <property type="molecule type" value="Genomic_DNA"/>
</dbReference>
<dbReference type="InterPro" id="IPR001245">
    <property type="entry name" value="Ser-Thr/Tyr_kinase_cat_dom"/>
</dbReference>
<dbReference type="InterPro" id="IPR000719">
    <property type="entry name" value="Prot_kinase_dom"/>
</dbReference>
<sequence length="851" mass="93343">MEGEQFCNWVGVTCISTGQVTALSFPSFQIAKPIPASVCSLKNLTLIDFSYNNLTGDFPTVLYNCSALQYLDLSNNQLSGRLLDDISKLSSEMLHLNLSSNAFIGDVPSAIAKFPKLKSLLLDTNNFNGRYPGAAIGGLMELEMLTLAINSFVPGPIPKEFGKLTKLKTLWLSEMNLTGVIPDALSPLTELTLLDMSWNKLEGRIPEWVWKLQKLEYLYLYANKFSGEISPDITTLNLLELDLSSNKLTGPIPEAIGSMKNLTLLFLYYNNFIGHIPTSVATLPNLADIRLFNNMLSGPLPPELGKHSVLANFEVSNNNLSGELPNTLCLNKKLYDIVVFNNSFSGVFPANLGDCVKLDNIMAYNNHFVGDFPKKIWSLPKLVIVMIQDNSFTGTLPREIAHNISRIEMGNNRFSGAIPSSAIGLKNFKAENNLFSGTLPTDMLALANLTELDLAGNQLSGSIPTSIKELMRLTYLNLSNNHIYGEIPAAIGALLMLSTLDLSNNELTGEIPHEFNNIYPSSLNLSSNQLSGEVPQSLCLAYDWSFLGNPSLCCASTSSLHVRMCTGSQSSSHGHLAMGIISILVILPSITLVSVAVTGWLLLLRHKNDLGDVTSWKMTQFRMLDFTKHDIISNINEGNMIGRGGSGKVYRIHLTAKKAAGSGSTPRTVAVKKIGNAGKPDASLDKEFESEVRTLGDLRHNNIIDLLCCISSQETKLLVYEHMENGSLDQWLHRHKRAGKIGPLDWPTRLSIAVDVARGLSYMHEDFVQPVIHRDIKCSNILLGCEFRAKIADFGLARILAKSGESEPASAVCGTFGYIAPGTYSLTFSFLSEICTHRKKCPHVCRQETVA</sequence>
<dbReference type="InterPro" id="IPR017441">
    <property type="entry name" value="Protein_kinase_ATP_BS"/>
</dbReference>
<keyword evidence="3" id="KW-1003">Cell membrane</keyword>
<evidence type="ECO:0000256" key="10">
    <source>
        <dbReference type="ARBA" id="ARBA00022741"/>
    </source>
</evidence>
<gene>
    <name evidence="21" type="ORF">GUJ93_ZPchr0006g40641</name>
</gene>
<reference evidence="21" key="1">
    <citation type="journal article" date="2021" name="bioRxiv">
        <title>Whole Genome Assembly and Annotation of Northern Wild Rice, Zizania palustris L., Supports a Whole Genome Duplication in the Zizania Genus.</title>
        <authorList>
            <person name="Haas M."/>
            <person name="Kono T."/>
            <person name="Macchietto M."/>
            <person name="Millas R."/>
            <person name="McGilp L."/>
            <person name="Shao M."/>
            <person name="Duquette J."/>
            <person name="Hirsch C.N."/>
            <person name="Kimball J."/>
        </authorList>
    </citation>
    <scope>NUCLEOTIDE SEQUENCE</scope>
    <source>
        <tissue evidence="21">Fresh leaf tissue</tissue>
    </source>
</reference>
<evidence type="ECO:0000256" key="17">
    <source>
        <dbReference type="ARBA" id="ARBA00048679"/>
    </source>
</evidence>
<keyword evidence="6" id="KW-0808">Transferase</keyword>
<dbReference type="InterPro" id="IPR008271">
    <property type="entry name" value="Ser/Thr_kinase_AS"/>
</dbReference>
<evidence type="ECO:0000256" key="13">
    <source>
        <dbReference type="ARBA" id="ARBA00022989"/>
    </source>
</evidence>
<keyword evidence="9" id="KW-0677">Repeat</keyword>
<dbReference type="FunFam" id="1.10.510.10:FF:001023">
    <property type="entry name" value="Os07g0541700 protein"/>
    <property type="match status" value="1"/>
</dbReference>
<evidence type="ECO:0000259" key="20">
    <source>
        <dbReference type="PROSITE" id="PS50011"/>
    </source>
</evidence>
<dbReference type="Proteomes" id="UP000729402">
    <property type="component" value="Unassembled WGS sequence"/>
</dbReference>
<evidence type="ECO:0000256" key="4">
    <source>
        <dbReference type="ARBA" id="ARBA00022527"/>
    </source>
</evidence>
<evidence type="ECO:0000256" key="8">
    <source>
        <dbReference type="ARBA" id="ARBA00022729"/>
    </source>
</evidence>
<evidence type="ECO:0000256" key="9">
    <source>
        <dbReference type="ARBA" id="ARBA00022737"/>
    </source>
</evidence>
<organism evidence="21 22">
    <name type="scientific">Zizania palustris</name>
    <name type="common">Northern wild rice</name>
    <dbReference type="NCBI Taxonomy" id="103762"/>
    <lineage>
        <taxon>Eukaryota</taxon>
        <taxon>Viridiplantae</taxon>
        <taxon>Streptophyta</taxon>
        <taxon>Embryophyta</taxon>
        <taxon>Tracheophyta</taxon>
        <taxon>Spermatophyta</taxon>
        <taxon>Magnoliopsida</taxon>
        <taxon>Liliopsida</taxon>
        <taxon>Poales</taxon>
        <taxon>Poaceae</taxon>
        <taxon>BOP clade</taxon>
        <taxon>Oryzoideae</taxon>
        <taxon>Oryzeae</taxon>
        <taxon>Zizaniinae</taxon>
        <taxon>Zizania</taxon>
    </lineage>
</organism>
<dbReference type="Pfam" id="PF00560">
    <property type="entry name" value="LRR_1"/>
    <property type="match status" value="3"/>
</dbReference>
<dbReference type="Pfam" id="PF07714">
    <property type="entry name" value="PK_Tyr_Ser-Thr"/>
    <property type="match status" value="1"/>
</dbReference>
<comment type="catalytic activity">
    <reaction evidence="17">
        <text>L-seryl-[protein] + ATP = O-phospho-L-seryl-[protein] + ADP + H(+)</text>
        <dbReference type="Rhea" id="RHEA:17989"/>
        <dbReference type="Rhea" id="RHEA-COMP:9863"/>
        <dbReference type="Rhea" id="RHEA-COMP:11604"/>
        <dbReference type="ChEBI" id="CHEBI:15378"/>
        <dbReference type="ChEBI" id="CHEBI:29999"/>
        <dbReference type="ChEBI" id="CHEBI:30616"/>
        <dbReference type="ChEBI" id="CHEBI:83421"/>
        <dbReference type="ChEBI" id="CHEBI:456216"/>
        <dbReference type="EC" id="2.7.11.1"/>
    </reaction>
</comment>
<name>A0A8J5SJ85_ZIZPA</name>
<dbReference type="OrthoDB" id="676979at2759"/>
<dbReference type="EC" id="2.7.11.1" evidence="2"/>
<dbReference type="Pfam" id="PF12799">
    <property type="entry name" value="LRR_4"/>
    <property type="match status" value="1"/>
</dbReference>
<dbReference type="SMART" id="SM00220">
    <property type="entry name" value="S_TKc"/>
    <property type="match status" value="1"/>
</dbReference>
<dbReference type="GO" id="GO:0004674">
    <property type="term" value="F:protein serine/threonine kinase activity"/>
    <property type="evidence" value="ECO:0007669"/>
    <property type="project" value="UniProtKB-KW"/>
</dbReference>
<reference evidence="21" key="2">
    <citation type="submission" date="2021-02" db="EMBL/GenBank/DDBJ databases">
        <authorList>
            <person name="Kimball J.A."/>
            <person name="Haas M.W."/>
            <person name="Macchietto M."/>
            <person name="Kono T."/>
            <person name="Duquette J."/>
            <person name="Shao M."/>
        </authorList>
    </citation>
    <scope>NUCLEOTIDE SEQUENCE</scope>
    <source>
        <tissue evidence="21">Fresh leaf tissue</tissue>
    </source>
</reference>
<accession>A0A8J5SJ85</accession>
<dbReference type="PROSITE" id="PS50011">
    <property type="entry name" value="PROTEIN_KINASE_DOM"/>
    <property type="match status" value="1"/>
</dbReference>
<evidence type="ECO:0000313" key="21">
    <source>
        <dbReference type="EMBL" id="KAG8070242.1"/>
    </source>
</evidence>
<dbReference type="AlphaFoldDB" id="A0A8J5SJ85"/>
<evidence type="ECO:0000256" key="7">
    <source>
        <dbReference type="ARBA" id="ARBA00022692"/>
    </source>
</evidence>
<dbReference type="PANTHER" id="PTHR48060">
    <property type="entry name" value="DNA DAMAGE-REPAIR/TOLERATION PROTEIN DRT100"/>
    <property type="match status" value="1"/>
</dbReference>
<keyword evidence="15" id="KW-0325">Glycoprotein</keyword>
<dbReference type="SMART" id="SM00369">
    <property type="entry name" value="LRR_TYP"/>
    <property type="match status" value="6"/>
</dbReference>
<comment type="catalytic activity">
    <reaction evidence="16">
        <text>L-threonyl-[protein] + ATP = O-phospho-L-threonyl-[protein] + ADP + H(+)</text>
        <dbReference type="Rhea" id="RHEA:46608"/>
        <dbReference type="Rhea" id="RHEA-COMP:11060"/>
        <dbReference type="Rhea" id="RHEA-COMP:11605"/>
        <dbReference type="ChEBI" id="CHEBI:15378"/>
        <dbReference type="ChEBI" id="CHEBI:30013"/>
        <dbReference type="ChEBI" id="CHEBI:30616"/>
        <dbReference type="ChEBI" id="CHEBI:61977"/>
        <dbReference type="ChEBI" id="CHEBI:456216"/>
        <dbReference type="EC" id="2.7.11.1"/>
    </reaction>
</comment>
<evidence type="ECO:0000256" key="2">
    <source>
        <dbReference type="ARBA" id="ARBA00012513"/>
    </source>
</evidence>
<dbReference type="GO" id="GO:0005524">
    <property type="term" value="F:ATP binding"/>
    <property type="evidence" value="ECO:0007669"/>
    <property type="project" value="UniProtKB-UniRule"/>
</dbReference>
<feature type="binding site" evidence="18">
    <location>
        <position position="673"/>
    </location>
    <ligand>
        <name>ATP</name>
        <dbReference type="ChEBI" id="CHEBI:30616"/>
    </ligand>
</feature>
<dbReference type="GO" id="GO:0005886">
    <property type="term" value="C:plasma membrane"/>
    <property type="evidence" value="ECO:0007669"/>
    <property type="project" value="UniProtKB-SubCell"/>
</dbReference>
<evidence type="ECO:0000256" key="3">
    <source>
        <dbReference type="ARBA" id="ARBA00022475"/>
    </source>
</evidence>
<evidence type="ECO:0000256" key="18">
    <source>
        <dbReference type="PROSITE-ProRule" id="PRU10141"/>
    </source>
</evidence>
<dbReference type="FunFam" id="3.80.10.10:FF:000383">
    <property type="entry name" value="Leucine-rich repeat receptor protein kinase EMS1"/>
    <property type="match status" value="1"/>
</dbReference>
<keyword evidence="22" id="KW-1185">Reference proteome</keyword>
<dbReference type="PROSITE" id="PS00107">
    <property type="entry name" value="PROTEIN_KINASE_ATP"/>
    <property type="match status" value="1"/>
</dbReference>
<dbReference type="InterPro" id="IPR001611">
    <property type="entry name" value="Leu-rich_rpt"/>
</dbReference>
<dbReference type="SMART" id="SM00365">
    <property type="entry name" value="LRR_SD22"/>
    <property type="match status" value="4"/>
</dbReference>
<keyword evidence="5" id="KW-0433">Leucine-rich repeat</keyword>
<keyword evidence="8" id="KW-0732">Signal</keyword>
<evidence type="ECO:0000313" key="22">
    <source>
        <dbReference type="Proteomes" id="UP000729402"/>
    </source>
</evidence>
<keyword evidence="12 18" id="KW-0067">ATP-binding</keyword>
<evidence type="ECO:0000256" key="12">
    <source>
        <dbReference type="ARBA" id="ARBA00022840"/>
    </source>
</evidence>
<evidence type="ECO:0000256" key="1">
    <source>
        <dbReference type="ARBA" id="ARBA00004236"/>
    </source>
</evidence>
<evidence type="ECO:0000256" key="5">
    <source>
        <dbReference type="ARBA" id="ARBA00022614"/>
    </source>
</evidence>
<evidence type="ECO:0000256" key="14">
    <source>
        <dbReference type="ARBA" id="ARBA00023136"/>
    </source>
</evidence>
<evidence type="ECO:0000256" key="15">
    <source>
        <dbReference type="ARBA" id="ARBA00023180"/>
    </source>
</evidence>
<dbReference type="PROSITE" id="PS51450">
    <property type="entry name" value="LRR"/>
    <property type="match status" value="1"/>
</dbReference>
<keyword evidence="4" id="KW-0723">Serine/threonine-protein kinase</keyword>
<dbReference type="PROSITE" id="PS00108">
    <property type="entry name" value="PROTEIN_KINASE_ST"/>
    <property type="match status" value="1"/>
</dbReference>
<evidence type="ECO:0000256" key="19">
    <source>
        <dbReference type="SAM" id="Phobius"/>
    </source>
</evidence>